<gene>
    <name evidence="3" type="ORF">PCOR1329_LOCUS12233</name>
</gene>
<dbReference type="InterPro" id="IPR002048">
    <property type="entry name" value="EF_hand_dom"/>
</dbReference>
<dbReference type="PROSITE" id="PS50222">
    <property type="entry name" value="EF_HAND_2"/>
    <property type="match status" value="1"/>
</dbReference>
<dbReference type="EMBL" id="CAUYUJ010003558">
    <property type="protein sequence ID" value="CAK0805805.1"/>
    <property type="molecule type" value="Genomic_DNA"/>
</dbReference>
<dbReference type="InterPro" id="IPR011992">
    <property type="entry name" value="EF-hand-dom_pair"/>
</dbReference>
<protein>
    <recommendedName>
        <fullName evidence="2">EF-hand domain-containing protein</fullName>
    </recommendedName>
</protein>
<evidence type="ECO:0000313" key="3">
    <source>
        <dbReference type="EMBL" id="CAK0805805.1"/>
    </source>
</evidence>
<keyword evidence="4" id="KW-1185">Reference proteome</keyword>
<feature type="region of interest" description="Disordered" evidence="1">
    <location>
        <begin position="308"/>
        <end position="332"/>
    </location>
</feature>
<accession>A0ABN9QQD5</accession>
<evidence type="ECO:0000256" key="1">
    <source>
        <dbReference type="SAM" id="MobiDB-lite"/>
    </source>
</evidence>
<dbReference type="SUPFAM" id="SSF47473">
    <property type="entry name" value="EF-hand"/>
    <property type="match status" value="1"/>
</dbReference>
<evidence type="ECO:0000259" key="2">
    <source>
        <dbReference type="PROSITE" id="PS50222"/>
    </source>
</evidence>
<name>A0ABN9QQD5_9DINO</name>
<organism evidence="3 4">
    <name type="scientific">Prorocentrum cordatum</name>
    <dbReference type="NCBI Taxonomy" id="2364126"/>
    <lineage>
        <taxon>Eukaryota</taxon>
        <taxon>Sar</taxon>
        <taxon>Alveolata</taxon>
        <taxon>Dinophyceae</taxon>
        <taxon>Prorocentrales</taxon>
        <taxon>Prorocentraceae</taxon>
        <taxon>Prorocentrum</taxon>
    </lineage>
</organism>
<sequence length="332" mass="37957">MRLWLFLKSRMRVPEKPSPGHDHHVPKPVYGIRDIVPVLTAPRTMQYNSANKPMQVFPAMPSKQLQCEGWGRAAIKNITDWLDKSFADKYVEGKGGTEWHYIQLDGWVIHFWNPEHWHPCAPDDREMLPVGWIDLRMVQAVETEMLHGRWNVDCPYEVRVLMRTGYMSFFVRKAEEAARWCEVIEAGFAEHQIAEEAKRTKMIESAKDIYTHTIDLGQVVTGAGGATHKRGKDGLLHMSIDPAREAVLRGLWVRCVRASAGQGGDLQDTFRQIFELYDFDGNGNLRMDELEIMVRELLAVRSPGRTRGRSRTRLCSRTAARCSTAPKRSARG</sequence>
<comment type="caution">
    <text evidence="3">The sequence shown here is derived from an EMBL/GenBank/DDBJ whole genome shotgun (WGS) entry which is preliminary data.</text>
</comment>
<evidence type="ECO:0000313" key="4">
    <source>
        <dbReference type="Proteomes" id="UP001189429"/>
    </source>
</evidence>
<reference evidence="3" key="1">
    <citation type="submission" date="2023-10" db="EMBL/GenBank/DDBJ databases">
        <authorList>
            <person name="Chen Y."/>
            <person name="Shah S."/>
            <person name="Dougan E. K."/>
            <person name="Thang M."/>
            <person name="Chan C."/>
        </authorList>
    </citation>
    <scope>NUCLEOTIDE SEQUENCE [LARGE SCALE GENOMIC DNA]</scope>
</reference>
<dbReference type="Proteomes" id="UP001189429">
    <property type="component" value="Unassembled WGS sequence"/>
</dbReference>
<proteinExistence type="predicted"/>
<feature type="domain" description="EF-hand" evidence="2">
    <location>
        <begin position="265"/>
        <end position="300"/>
    </location>
</feature>